<feature type="compositionally biased region" description="Basic and acidic residues" evidence="2">
    <location>
        <begin position="14"/>
        <end position="35"/>
    </location>
</feature>
<comment type="caution">
    <text evidence="3">The sequence shown here is derived from an EMBL/GenBank/DDBJ whole genome shotgun (WGS) entry which is preliminary data.</text>
</comment>
<keyword evidence="4" id="KW-1185">Reference proteome</keyword>
<dbReference type="AlphaFoldDB" id="A0A9N7Z5N2"/>
<sequence>MDYIGRTAEQVKADCQAHGRQNRELTGDKAHEKLGKLQPLEGSYSYTNEEVWQEEDGEEESDLDEDTQQSEDSEEDSESLSTSKILTETDLQRYYKEVQEAYIIKQQMFASELQFERTNNVLPDELEKLTASNNETSQRYEAENLRAGQQASHLKAEFEQDESQMHSFQDEQNFLRLQMMEEMRCLRKSAAEEKMLLQREVEELRASNNEISQRAEADNLRAGQQASHLMDLLEQDESQMHSFQAEQNLLRLQIMEEMTFSA</sequence>
<name>A0A9N7Z5N2_PLEPL</name>
<evidence type="ECO:0000256" key="1">
    <source>
        <dbReference type="SAM" id="Coils"/>
    </source>
</evidence>
<keyword evidence="1" id="KW-0175">Coiled coil</keyword>
<dbReference type="EMBL" id="CADEAL010004025">
    <property type="protein sequence ID" value="CAB1449729.1"/>
    <property type="molecule type" value="Genomic_DNA"/>
</dbReference>
<organism evidence="3 4">
    <name type="scientific">Pleuronectes platessa</name>
    <name type="common">European plaice</name>
    <dbReference type="NCBI Taxonomy" id="8262"/>
    <lineage>
        <taxon>Eukaryota</taxon>
        <taxon>Metazoa</taxon>
        <taxon>Chordata</taxon>
        <taxon>Craniata</taxon>
        <taxon>Vertebrata</taxon>
        <taxon>Euteleostomi</taxon>
        <taxon>Actinopterygii</taxon>
        <taxon>Neopterygii</taxon>
        <taxon>Teleostei</taxon>
        <taxon>Neoteleostei</taxon>
        <taxon>Acanthomorphata</taxon>
        <taxon>Carangaria</taxon>
        <taxon>Pleuronectiformes</taxon>
        <taxon>Pleuronectoidei</taxon>
        <taxon>Pleuronectidae</taxon>
        <taxon>Pleuronectes</taxon>
    </lineage>
</organism>
<feature type="compositionally biased region" description="Acidic residues" evidence="2">
    <location>
        <begin position="51"/>
        <end position="78"/>
    </location>
</feature>
<reference evidence="3" key="1">
    <citation type="submission" date="2020-03" db="EMBL/GenBank/DDBJ databases">
        <authorList>
            <person name="Weist P."/>
        </authorList>
    </citation>
    <scope>NUCLEOTIDE SEQUENCE</scope>
</reference>
<protein>
    <submittedName>
        <fullName evidence="3">Uncharacterized protein</fullName>
    </submittedName>
</protein>
<accession>A0A9N7Z5N2</accession>
<gene>
    <name evidence="3" type="ORF">PLEPLA_LOCUS37414</name>
</gene>
<feature type="coiled-coil region" evidence="1">
    <location>
        <begin position="180"/>
        <end position="214"/>
    </location>
</feature>
<evidence type="ECO:0000256" key="2">
    <source>
        <dbReference type="SAM" id="MobiDB-lite"/>
    </source>
</evidence>
<feature type="region of interest" description="Disordered" evidence="2">
    <location>
        <begin position="14"/>
        <end position="84"/>
    </location>
</feature>
<evidence type="ECO:0000313" key="3">
    <source>
        <dbReference type="EMBL" id="CAB1449729.1"/>
    </source>
</evidence>
<evidence type="ECO:0000313" key="4">
    <source>
        <dbReference type="Proteomes" id="UP001153269"/>
    </source>
</evidence>
<proteinExistence type="predicted"/>
<dbReference type="Proteomes" id="UP001153269">
    <property type="component" value="Unassembled WGS sequence"/>
</dbReference>